<evidence type="ECO:0000256" key="5">
    <source>
        <dbReference type="SAM" id="MobiDB-lite"/>
    </source>
</evidence>
<name>A0A5Q6RQU7_9ACTN</name>
<dbReference type="Proteomes" id="UP000307768">
    <property type="component" value="Unassembled WGS sequence"/>
</dbReference>
<dbReference type="GO" id="GO:0016987">
    <property type="term" value="F:sigma factor activity"/>
    <property type="evidence" value="ECO:0007669"/>
    <property type="project" value="UniProtKB-KW"/>
</dbReference>
<dbReference type="InterPro" id="IPR013325">
    <property type="entry name" value="RNA_pol_sigma_r2"/>
</dbReference>
<dbReference type="Pfam" id="PF04542">
    <property type="entry name" value="Sigma70_r2"/>
    <property type="match status" value="1"/>
</dbReference>
<dbReference type="NCBIfam" id="TIGR02937">
    <property type="entry name" value="sigma70-ECF"/>
    <property type="match status" value="1"/>
</dbReference>
<dbReference type="EMBL" id="VDFQ02000005">
    <property type="protein sequence ID" value="KAA1420412.1"/>
    <property type="molecule type" value="Genomic_DNA"/>
</dbReference>
<feature type="domain" description="RNA polymerase sigma factor 70 region 4 type 2" evidence="7">
    <location>
        <begin position="170"/>
        <end position="220"/>
    </location>
</feature>
<protein>
    <submittedName>
        <fullName evidence="8">Sigma-70 family RNA polymerase sigma factor</fullName>
    </submittedName>
</protein>
<dbReference type="PANTHER" id="PTHR43133">
    <property type="entry name" value="RNA POLYMERASE ECF-TYPE SIGMA FACTO"/>
    <property type="match status" value="1"/>
</dbReference>
<gene>
    <name evidence="8" type="ORF">FE697_015715</name>
</gene>
<evidence type="ECO:0000256" key="2">
    <source>
        <dbReference type="ARBA" id="ARBA00023015"/>
    </source>
</evidence>
<proteinExistence type="inferred from homology"/>
<dbReference type="InterPro" id="IPR007627">
    <property type="entry name" value="RNA_pol_sigma70_r2"/>
</dbReference>
<keyword evidence="4" id="KW-0804">Transcription</keyword>
<organism evidence="8 9">
    <name type="scientific">Mumia zhuanghuii</name>
    <dbReference type="NCBI Taxonomy" id="2585211"/>
    <lineage>
        <taxon>Bacteria</taxon>
        <taxon>Bacillati</taxon>
        <taxon>Actinomycetota</taxon>
        <taxon>Actinomycetes</taxon>
        <taxon>Propionibacteriales</taxon>
        <taxon>Nocardioidaceae</taxon>
        <taxon>Mumia</taxon>
    </lineage>
</organism>
<dbReference type="InterPro" id="IPR039425">
    <property type="entry name" value="RNA_pol_sigma-70-like"/>
</dbReference>
<dbReference type="GO" id="GO:0003677">
    <property type="term" value="F:DNA binding"/>
    <property type="evidence" value="ECO:0007669"/>
    <property type="project" value="InterPro"/>
</dbReference>
<dbReference type="PANTHER" id="PTHR43133:SF25">
    <property type="entry name" value="RNA POLYMERASE SIGMA FACTOR RFAY-RELATED"/>
    <property type="match status" value="1"/>
</dbReference>
<keyword evidence="3" id="KW-0731">Sigma factor</keyword>
<feature type="region of interest" description="Disordered" evidence="5">
    <location>
        <begin position="225"/>
        <end position="252"/>
    </location>
</feature>
<accession>A0A5Q6RQU7</accession>
<comment type="similarity">
    <text evidence="1">Belongs to the sigma-70 factor family. ECF subfamily.</text>
</comment>
<reference evidence="8 9" key="1">
    <citation type="submission" date="2019-09" db="EMBL/GenBank/DDBJ databases">
        <title>Mumia zhuanghuii sp. nov. isolated from the intestinal contents of plateau pika (Ochotona curzoniae) in the Qinghai-Tibet plateau of China.</title>
        <authorList>
            <person name="Tian Z."/>
        </authorList>
    </citation>
    <scope>NUCLEOTIDE SEQUENCE [LARGE SCALE GENOMIC DNA]</scope>
    <source>
        <strain evidence="9">350</strain>
    </source>
</reference>
<dbReference type="Gene3D" id="1.10.1740.10">
    <property type="match status" value="1"/>
</dbReference>
<dbReference type="Gene3D" id="1.10.10.10">
    <property type="entry name" value="Winged helix-like DNA-binding domain superfamily/Winged helix DNA-binding domain"/>
    <property type="match status" value="1"/>
</dbReference>
<feature type="domain" description="RNA polymerase sigma-70 region 2" evidence="6">
    <location>
        <begin position="73"/>
        <end position="140"/>
    </location>
</feature>
<dbReference type="InterPro" id="IPR036388">
    <property type="entry name" value="WH-like_DNA-bd_sf"/>
</dbReference>
<dbReference type="SUPFAM" id="SSF88659">
    <property type="entry name" value="Sigma3 and sigma4 domains of RNA polymerase sigma factors"/>
    <property type="match status" value="1"/>
</dbReference>
<comment type="caution">
    <text evidence="8">The sequence shown here is derived from an EMBL/GenBank/DDBJ whole genome shotgun (WGS) entry which is preliminary data.</text>
</comment>
<feature type="compositionally biased region" description="Basic and acidic residues" evidence="5">
    <location>
        <begin position="237"/>
        <end position="252"/>
    </location>
</feature>
<dbReference type="InterPro" id="IPR013324">
    <property type="entry name" value="RNA_pol_sigma_r3/r4-like"/>
</dbReference>
<dbReference type="InterPro" id="IPR014284">
    <property type="entry name" value="RNA_pol_sigma-70_dom"/>
</dbReference>
<dbReference type="GO" id="GO:0006352">
    <property type="term" value="P:DNA-templated transcription initiation"/>
    <property type="evidence" value="ECO:0007669"/>
    <property type="project" value="InterPro"/>
</dbReference>
<keyword evidence="2" id="KW-0805">Transcription regulation</keyword>
<evidence type="ECO:0000313" key="9">
    <source>
        <dbReference type="Proteomes" id="UP000307768"/>
    </source>
</evidence>
<dbReference type="Pfam" id="PF08281">
    <property type="entry name" value="Sigma70_r4_2"/>
    <property type="match status" value="1"/>
</dbReference>
<sequence>MGCRRRRPCRATVDAAPPGPHGLTGQARAFPCGAGPVTCRYAAPQVCHDRPVAGHDSHVTTPERHREERFRALYTAHFDALLAYAVRRTRHPDDAADLVADTFLVAWRRLDELTPGEESRLWLYVVARHVRANAERGARRRARLGERLREDLSVRVVPDHATEVTAQTVVREALQRLGDTDRELLMLSAWEGLEPREIAEVLGIRTSAARTRLLRARRRLRDVLGDGSPGDEVVAPGHERGIRMKLSPEEGR</sequence>
<feature type="region of interest" description="Disordered" evidence="5">
    <location>
        <begin position="1"/>
        <end position="22"/>
    </location>
</feature>
<evidence type="ECO:0000259" key="6">
    <source>
        <dbReference type="Pfam" id="PF04542"/>
    </source>
</evidence>
<evidence type="ECO:0000256" key="3">
    <source>
        <dbReference type="ARBA" id="ARBA00023082"/>
    </source>
</evidence>
<evidence type="ECO:0000313" key="8">
    <source>
        <dbReference type="EMBL" id="KAA1420412.1"/>
    </source>
</evidence>
<dbReference type="SUPFAM" id="SSF88946">
    <property type="entry name" value="Sigma2 domain of RNA polymerase sigma factors"/>
    <property type="match status" value="1"/>
</dbReference>
<dbReference type="AlphaFoldDB" id="A0A5Q6RQU7"/>
<evidence type="ECO:0000256" key="1">
    <source>
        <dbReference type="ARBA" id="ARBA00010641"/>
    </source>
</evidence>
<dbReference type="InterPro" id="IPR013249">
    <property type="entry name" value="RNA_pol_sigma70_r4_t2"/>
</dbReference>
<evidence type="ECO:0000256" key="4">
    <source>
        <dbReference type="ARBA" id="ARBA00023163"/>
    </source>
</evidence>
<dbReference type="OrthoDB" id="4184921at2"/>
<evidence type="ECO:0000259" key="7">
    <source>
        <dbReference type="Pfam" id="PF08281"/>
    </source>
</evidence>